<dbReference type="OrthoDB" id="5578775at2759"/>
<dbReference type="Gene3D" id="3.40.50.300">
    <property type="entry name" value="P-loop containing nucleotide triphosphate hydrolases"/>
    <property type="match status" value="1"/>
</dbReference>
<proteinExistence type="predicted"/>
<dbReference type="InterPro" id="IPR051055">
    <property type="entry name" value="PIF1_helicase"/>
</dbReference>
<reference evidence="1 2" key="1">
    <citation type="submission" date="2018-08" db="EMBL/GenBank/DDBJ databases">
        <title>Genome and evolution of the arbuscular mycorrhizal fungus Diversispora epigaea (formerly Glomus versiforme) and its bacterial endosymbionts.</title>
        <authorList>
            <person name="Sun X."/>
            <person name="Fei Z."/>
            <person name="Harrison M."/>
        </authorList>
    </citation>
    <scope>NUCLEOTIDE SEQUENCE [LARGE SCALE GENOMIC DNA]</scope>
    <source>
        <strain evidence="1 2">IT104</strain>
    </source>
</reference>
<dbReference type="PANTHER" id="PTHR47642:SF5">
    <property type="entry name" value="ATP-DEPENDENT DNA HELICASE"/>
    <property type="match status" value="1"/>
</dbReference>
<gene>
    <name evidence="1" type="ORF">Glove_230g51</name>
</gene>
<dbReference type="AlphaFoldDB" id="A0A397IHC8"/>
<dbReference type="STRING" id="1348612.A0A397IHC8"/>
<sequence>MTENHWNHLHEILKFQNCGAHTHSCYWNTSTIESMNTGNIICSTVPDPLYEQKLYLAVVTNQIHTCNEKCQGPAVPEEDSWVVLYHAPILLIWNAHMNIQYITDKENDKNSYYNDTIMKYMAQPHLSKFENLIYFQYFKKYSITPTPPPSTQQQIHQDNLNNYVVKKSKDIMTRCRFLKIEDELQNQIKNAHQSQVTHFNNQFIKMLNQLLQSLTNQLPVNISQIICNQLNNLNILSHIYPETTMLELPHDQYHTPTKVAAQNIDVISTHRDFQTRAFNDEELKNNLLTVKTLIIDEISIVLEKLLDFISNLFASLHNNALAFGGVNVIVVSNLNQLPPITEEVRTGNIYENSWQMLQQHHSEFLMQSTVDTLLNTTHIVGFWKNVQQINHMICNMLPVPDGKFLISQALDSAQVMYPNNSLIEHRICNGTTGIITDINLLEQII</sequence>
<evidence type="ECO:0000313" key="1">
    <source>
        <dbReference type="EMBL" id="RHZ73638.1"/>
    </source>
</evidence>
<keyword evidence="2" id="KW-1185">Reference proteome</keyword>
<dbReference type="Proteomes" id="UP000266861">
    <property type="component" value="Unassembled WGS sequence"/>
</dbReference>
<protein>
    <recommendedName>
        <fullName evidence="3">ATP-dependent DNA helicase</fullName>
    </recommendedName>
</protein>
<dbReference type="InterPro" id="IPR027417">
    <property type="entry name" value="P-loop_NTPase"/>
</dbReference>
<organism evidence="1 2">
    <name type="scientific">Diversispora epigaea</name>
    <dbReference type="NCBI Taxonomy" id="1348612"/>
    <lineage>
        <taxon>Eukaryota</taxon>
        <taxon>Fungi</taxon>
        <taxon>Fungi incertae sedis</taxon>
        <taxon>Mucoromycota</taxon>
        <taxon>Glomeromycotina</taxon>
        <taxon>Glomeromycetes</taxon>
        <taxon>Diversisporales</taxon>
        <taxon>Diversisporaceae</taxon>
        <taxon>Diversispora</taxon>
    </lineage>
</organism>
<evidence type="ECO:0000313" key="2">
    <source>
        <dbReference type="Proteomes" id="UP000266861"/>
    </source>
</evidence>
<dbReference type="PANTHER" id="PTHR47642">
    <property type="entry name" value="ATP-DEPENDENT DNA HELICASE"/>
    <property type="match status" value="1"/>
</dbReference>
<comment type="caution">
    <text evidence="1">The sequence shown here is derived from an EMBL/GenBank/DDBJ whole genome shotgun (WGS) entry which is preliminary data.</text>
</comment>
<dbReference type="EMBL" id="PQFF01000213">
    <property type="protein sequence ID" value="RHZ73638.1"/>
    <property type="molecule type" value="Genomic_DNA"/>
</dbReference>
<name>A0A397IHC8_9GLOM</name>
<accession>A0A397IHC8</accession>
<evidence type="ECO:0008006" key="3">
    <source>
        <dbReference type="Google" id="ProtNLM"/>
    </source>
</evidence>